<dbReference type="Proteomes" id="UP001194696">
    <property type="component" value="Unassembled WGS sequence"/>
</dbReference>
<evidence type="ECO:0000313" key="3">
    <source>
        <dbReference type="EMBL" id="KAG0289327.1"/>
    </source>
</evidence>
<gene>
    <name evidence="3" type="ORF">BGZ96_007104</name>
</gene>
<feature type="compositionally biased region" description="Polar residues" evidence="2">
    <location>
        <begin position="44"/>
        <end position="67"/>
    </location>
</feature>
<evidence type="ECO:0000256" key="1">
    <source>
        <dbReference type="SAM" id="Coils"/>
    </source>
</evidence>
<proteinExistence type="predicted"/>
<feature type="region of interest" description="Disordered" evidence="2">
    <location>
        <begin position="223"/>
        <end position="253"/>
    </location>
</feature>
<feature type="region of interest" description="Disordered" evidence="2">
    <location>
        <begin position="1"/>
        <end position="106"/>
    </location>
</feature>
<feature type="region of interest" description="Disordered" evidence="2">
    <location>
        <begin position="801"/>
        <end position="858"/>
    </location>
</feature>
<feature type="compositionally biased region" description="Polar residues" evidence="2">
    <location>
        <begin position="26"/>
        <end position="35"/>
    </location>
</feature>
<sequence length="858" mass="91485">MAMAKKLATCTTSPPIPSPVLGSDAKGSSTLTTSLLKRKPVKTAKSSGSPASIHALSQSGIKASANLTPPPKDASISNMVGPPHSQNQQQQQQQYAQNRPSQLQPTVSRARDMMAICADDQSSNATPVSFKQSQEELFSKLDQLAAARGKTKPGETQGGSVRATPSTTGTRGNGNGGSSSYTTLSCGNKQYGTVPNKSITFNQSQGHNHSGLFLKQGSTSNASLKLQPRKTPGGGGGGGGAGGTQTVNKPRRRINSAQFRTPSAVEMAELAQVVMANASPPKVQNKLRKRASTLSLTATTFMPSGSQNPSVTWMGSHGGAVRPDQHNGKQDYRQLYEAVLKEAKVWEKKYSSAQNQIHYERERWEEKYGELERMYRDLESSRTEANVDKMNSLLDTVQQLQLANEVFRKQLQDADIEPDPMPAAQFHSRHLLVGENLDRTFLEENELMKNKSLITNQKISHLSTEINNVAIAISQTINYVQLRYLTQMLDAAEHVSSQRRTRAMSNSFLSDMLSRGVKKTGPTQAKNTNSISTQTPAMLLSTLQQQSINNGSASFRPLDSTLSKSFSFTSSLLNLAGLNSNNGQGSTEIIYRLKGGVTDDRSQLTRQGIPRLVIQDLKGNPVSPDTADVVAANRGNPPLPKFQYASPTSSQLRIFVPDSNNLSAFGHGSNMSITSGSRAGSVLDGFEGNDGGIGIGGGGQFRRSSSDISLQVAGLQNNLAQQAQQNNNPQGPVRTGGKYPYPYHHPAASSSSSSSTSNISSRAASQRALSFTAPNNLLQASSQQFLSPEMAILYSHHSKSSTHSISSSTHSSSSSSSSSSDSSSSSNSNGNNTTSINAPSTTTATTTSSNSASDPSGE</sequence>
<organism evidence="3 4">
    <name type="scientific">Linnemannia gamsii</name>
    <dbReference type="NCBI Taxonomy" id="64522"/>
    <lineage>
        <taxon>Eukaryota</taxon>
        <taxon>Fungi</taxon>
        <taxon>Fungi incertae sedis</taxon>
        <taxon>Mucoromycota</taxon>
        <taxon>Mortierellomycotina</taxon>
        <taxon>Mortierellomycetes</taxon>
        <taxon>Mortierellales</taxon>
        <taxon>Mortierellaceae</taxon>
        <taxon>Linnemannia</taxon>
    </lineage>
</organism>
<feature type="compositionally biased region" description="Low complexity" evidence="2">
    <location>
        <begin position="747"/>
        <end position="761"/>
    </location>
</feature>
<evidence type="ECO:0000313" key="4">
    <source>
        <dbReference type="Proteomes" id="UP001194696"/>
    </source>
</evidence>
<accession>A0ABQ7K1V3</accession>
<reference evidence="3 4" key="1">
    <citation type="journal article" date="2020" name="Fungal Divers.">
        <title>Resolving the Mortierellaceae phylogeny through synthesis of multi-gene phylogenetics and phylogenomics.</title>
        <authorList>
            <person name="Vandepol N."/>
            <person name="Liber J."/>
            <person name="Desiro A."/>
            <person name="Na H."/>
            <person name="Kennedy M."/>
            <person name="Barry K."/>
            <person name="Grigoriev I.V."/>
            <person name="Miller A.N."/>
            <person name="O'Donnell K."/>
            <person name="Stajich J.E."/>
            <person name="Bonito G."/>
        </authorList>
    </citation>
    <scope>NUCLEOTIDE SEQUENCE [LARGE SCALE GENOMIC DNA]</scope>
    <source>
        <strain evidence="3 4">AD045</strain>
    </source>
</reference>
<keyword evidence="4" id="KW-1185">Reference proteome</keyword>
<protein>
    <submittedName>
        <fullName evidence="3">Uncharacterized protein</fullName>
    </submittedName>
</protein>
<comment type="caution">
    <text evidence="3">The sequence shown here is derived from an EMBL/GenBank/DDBJ whole genome shotgun (WGS) entry which is preliminary data.</text>
</comment>
<feature type="coiled-coil region" evidence="1">
    <location>
        <begin position="336"/>
        <end position="417"/>
    </location>
</feature>
<feature type="region of interest" description="Disordered" evidence="2">
    <location>
        <begin position="148"/>
        <end position="181"/>
    </location>
</feature>
<keyword evidence="1" id="KW-0175">Coiled coil</keyword>
<name>A0ABQ7K1V3_9FUNG</name>
<evidence type="ECO:0000256" key="2">
    <source>
        <dbReference type="SAM" id="MobiDB-lite"/>
    </source>
</evidence>
<feature type="compositionally biased region" description="Gly residues" evidence="2">
    <location>
        <begin position="232"/>
        <end position="243"/>
    </location>
</feature>
<feature type="region of interest" description="Disordered" evidence="2">
    <location>
        <begin position="722"/>
        <end position="761"/>
    </location>
</feature>
<dbReference type="EMBL" id="JAAAIM010000355">
    <property type="protein sequence ID" value="KAG0289327.1"/>
    <property type="molecule type" value="Genomic_DNA"/>
</dbReference>
<feature type="compositionally biased region" description="Low complexity" evidence="2">
    <location>
        <begin position="722"/>
        <end position="733"/>
    </location>
</feature>
<feature type="compositionally biased region" description="Low complexity" evidence="2">
    <location>
        <begin position="86"/>
        <end position="98"/>
    </location>
</feature>